<evidence type="ECO:0000313" key="1">
    <source>
        <dbReference type="EMBL" id="MDN4613276.1"/>
    </source>
</evidence>
<organism evidence="1 2">
    <name type="scientific">Leifsonia williamsii</name>
    <dbReference type="NCBI Taxonomy" id="3035919"/>
    <lineage>
        <taxon>Bacteria</taxon>
        <taxon>Bacillati</taxon>
        <taxon>Actinomycetota</taxon>
        <taxon>Actinomycetes</taxon>
        <taxon>Micrococcales</taxon>
        <taxon>Microbacteriaceae</taxon>
        <taxon>Leifsonia</taxon>
    </lineage>
</organism>
<proteinExistence type="predicted"/>
<protein>
    <submittedName>
        <fullName evidence="1">Uncharacterized protein</fullName>
    </submittedName>
</protein>
<name>A0ABT8K8Y6_9MICO</name>
<reference evidence="1" key="1">
    <citation type="submission" date="2023-06" db="EMBL/GenBank/DDBJ databases">
        <title>MT1 and MT2 Draft Genomes of Novel Species.</title>
        <authorList>
            <person name="Venkateswaran K."/>
        </authorList>
    </citation>
    <scope>NUCLEOTIDE SEQUENCE</scope>
    <source>
        <strain evidence="1">F6_8S_P_1B</strain>
    </source>
</reference>
<keyword evidence="2" id="KW-1185">Reference proteome</keyword>
<gene>
    <name evidence="1" type="ORF">P5G50_02320</name>
</gene>
<dbReference type="RefSeq" id="WP_301212763.1">
    <property type="nucleotide sequence ID" value="NZ_JAROCF010000001.1"/>
</dbReference>
<evidence type="ECO:0000313" key="2">
    <source>
        <dbReference type="Proteomes" id="UP001174208"/>
    </source>
</evidence>
<accession>A0ABT8K8Y6</accession>
<dbReference type="Proteomes" id="UP001174208">
    <property type="component" value="Unassembled WGS sequence"/>
</dbReference>
<dbReference type="EMBL" id="JAROCF010000001">
    <property type="protein sequence ID" value="MDN4613276.1"/>
    <property type="molecule type" value="Genomic_DNA"/>
</dbReference>
<comment type="caution">
    <text evidence="1">The sequence shown here is derived from an EMBL/GenBank/DDBJ whole genome shotgun (WGS) entry which is preliminary data.</text>
</comment>
<sequence>MKAKGSRVAAMTAGVCVLGGLLTGFTPNDSDAVNAADALAAIQAVAPEGVSDVVRGATADGVAAEATVEGTPLAVPFEAVDGISVGEVSIGLPFADNASAATASPVEGVVAFDNNNGTTTVPVIHDDGTVQIHTVVDSASAPNRYDYPIELPEGASLVKTPEGVVAVVGEEGTPLAVFGEAWAKDAKGEPVPTHYEVTGSTLTQVVETDEHTAYPVVADPSTGVYSYNCVLQNGSSYFLAHGALLSTCKGSRLQKYLDGRNVQTIPLTGYGQPANPKAFGTPECYFSLAWAGISIYGPGRLVKFLSGAFGYVIPQFLPTNLTACRG</sequence>